<dbReference type="AlphaFoldDB" id="A0A5K7S6F2"/>
<evidence type="ECO:0000256" key="1">
    <source>
        <dbReference type="SAM" id="Phobius"/>
    </source>
</evidence>
<keyword evidence="1" id="KW-1133">Transmembrane helix</keyword>
<keyword evidence="1" id="KW-0472">Membrane</keyword>
<feature type="domain" description="DUF2231" evidence="2">
    <location>
        <begin position="7"/>
        <end position="143"/>
    </location>
</feature>
<dbReference type="Proteomes" id="UP001193389">
    <property type="component" value="Chromosome"/>
</dbReference>
<evidence type="ECO:0000259" key="2">
    <source>
        <dbReference type="Pfam" id="PF09990"/>
    </source>
</evidence>
<sequence>MISATHLHAMIIHFPIALLMAGFLSEVIALFIKKEFFSQAAFYLLILGALGATAAYLTGGYAGEGIEEGPLKNPMELHEEAAAITLWLAIITALFRAVIFYFKYNRFWVKWLGIILFTALVGSVARTGYLGGQLVYSHGAGVQLALPDFGNTGNED</sequence>
<dbReference type="RefSeq" id="WP_318350148.1">
    <property type="nucleotide sequence ID" value="NZ_AP018694.1"/>
</dbReference>
<name>A0A5K7S6F2_9BACT</name>
<dbReference type="Pfam" id="PF09990">
    <property type="entry name" value="DUF2231"/>
    <property type="match status" value="1"/>
</dbReference>
<dbReference type="KEGG" id="anf:AQPE_1277"/>
<accession>A0A5K7S6F2</accession>
<evidence type="ECO:0000313" key="3">
    <source>
        <dbReference type="EMBL" id="BBE17128.1"/>
    </source>
</evidence>
<feature type="transmembrane region" description="Helical" evidence="1">
    <location>
        <begin position="12"/>
        <end position="32"/>
    </location>
</feature>
<keyword evidence="4" id="KW-1185">Reference proteome</keyword>
<dbReference type="InterPro" id="IPR019251">
    <property type="entry name" value="DUF2231_TM"/>
</dbReference>
<protein>
    <submittedName>
        <fullName evidence="3">ORF 73 ECLF1</fullName>
    </submittedName>
</protein>
<gene>
    <name evidence="3" type="ORF">AQPE_1277</name>
</gene>
<proteinExistence type="predicted"/>
<feature type="transmembrane region" description="Helical" evidence="1">
    <location>
        <begin position="109"/>
        <end position="129"/>
    </location>
</feature>
<reference evidence="3" key="1">
    <citation type="journal article" date="2020" name="Int. J. Syst. Evol. Microbiol.">
        <title>Aquipluma nitroreducens gen. nov. sp. nov., a novel facultatively anaerobic bacterium isolated from a freshwater lake.</title>
        <authorList>
            <person name="Watanabe M."/>
            <person name="Kojima H."/>
            <person name="Fukui M."/>
        </authorList>
    </citation>
    <scope>NUCLEOTIDE SEQUENCE</scope>
    <source>
        <strain evidence="3">MeG22</strain>
    </source>
</reference>
<evidence type="ECO:0000313" key="4">
    <source>
        <dbReference type="Proteomes" id="UP001193389"/>
    </source>
</evidence>
<feature type="transmembrane region" description="Helical" evidence="1">
    <location>
        <begin position="41"/>
        <end position="62"/>
    </location>
</feature>
<organism evidence="3 4">
    <name type="scientific">Aquipluma nitroreducens</name>
    <dbReference type="NCBI Taxonomy" id="2010828"/>
    <lineage>
        <taxon>Bacteria</taxon>
        <taxon>Pseudomonadati</taxon>
        <taxon>Bacteroidota</taxon>
        <taxon>Bacteroidia</taxon>
        <taxon>Marinilabiliales</taxon>
        <taxon>Prolixibacteraceae</taxon>
        <taxon>Aquipluma</taxon>
    </lineage>
</organism>
<keyword evidence="1" id="KW-0812">Transmembrane</keyword>
<dbReference type="EMBL" id="AP018694">
    <property type="protein sequence ID" value="BBE17128.1"/>
    <property type="molecule type" value="Genomic_DNA"/>
</dbReference>
<feature type="transmembrane region" description="Helical" evidence="1">
    <location>
        <begin position="82"/>
        <end position="102"/>
    </location>
</feature>